<dbReference type="RefSeq" id="WP_042218975.1">
    <property type="nucleotide sequence ID" value="NZ_CAXVJC010000011.1"/>
</dbReference>
<dbReference type="GO" id="GO:0070041">
    <property type="term" value="F:rRNA (uridine-C5-)-methyltransferase activity"/>
    <property type="evidence" value="ECO:0007669"/>
    <property type="project" value="TreeGrafter"/>
</dbReference>
<dbReference type="InterPro" id="IPR012340">
    <property type="entry name" value="NA-bd_OB-fold"/>
</dbReference>
<dbReference type="FunFam" id="2.40.50.140:FF:000097">
    <property type="entry name" value="23S rRNA (uracil(1939)-C(5))-methyltransferase RlmD"/>
    <property type="match status" value="1"/>
</dbReference>
<keyword evidence="1 4" id="KW-0489">Methyltransferase</keyword>
<evidence type="ECO:0000256" key="3">
    <source>
        <dbReference type="ARBA" id="ARBA00022691"/>
    </source>
</evidence>
<evidence type="ECO:0000313" key="7">
    <source>
        <dbReference type="EMBL" id="SFL43091.1"/>
    </source>
</evidence>
<dbReference type="Proteomes" id="UP001217324">
    <property type="component" value="Chromosome"/>
</dbReference>
<dbReference type="Gene3D" id="2.40.50.1070">
    <property type="match status" value="1"/>
</dbReference>
<dbReference type="Proteomes" id="UP000181969">
    <property type="component" value="Unassembled WGS sequence"/>
</dbReference>
<dbReference type="EC" id="2.1.1.190" evidence="8"/>
<dbReference type="PROSITE" id="PS50926">
    <property type="entry name" value="TRAM"/>
    <property type="match status" value="1"/>
</dbReference>
<feature type="binding site" evidence="4">
    <location>
        <position position="407"/>
    </location>
    <ligand>
        <name>S-adenosyl-L-methionine</name>
        <dbReference type="ChEBI" id="CHEBI:59789"/>
    </ligand>
</feature>
<keyword evidence="2 4" id="KW-0808">Transferase</keyword>
<organism evidence="7 9">
    <name type="scientific">Lactococcus garvieae</name>
    <dbReference type="NCBI Taxonomy" id="1363"/>
    <lineage>
        <taxon>Bacteria</taxon>
        <taxon>Bacillati</taxon>
        <taxon>Bacillota</taxon>
        <taxon>Bacilli</taxon>
        <taxon>Lactobacillales</taxon>
        <taxon>Streptococcaceae</taxon>
        <taxon>Lactococcus</taxon>
    </lineage>
</organism>
<dbReference type="GO" id="GO:0070475">
    <property type="term" value="P:rRNA base methylation"/>
    <property type="evidence" value="ECO:0007669"/>
    <property type="project" value="TreeGrafter"/>
</dbReference>
<dbReference type="SUPFAM" id="SSF50249">
    <property type="entry name" value="Nucleic acid-binding proteins"/>
    <property type="match status" value="1"/>
</dbReference>
<evidence type="ECO:0000256" key="1">
    <source>
        <dbReference type="ARBA" id="ARBA00022603"/>
    </source>
</evidence>
<dbReference type="FunFam" id="2.40.50.1070:FF:000003">
    <property type="entry name" value="23S rRNA (Uracil-5-)-methyltransferase RumA"/>
    <property type="match status" value="1"/>
</dbReference>
<dbReference type="Gene3D" id="2.40.50.140">
    <property type="entry name" value="Nucleic acid-binding proteins"/>
    <property type="match status" value="1"/>
</dbReference>
<dbReference type="Pfam" id="PF01938">
    <property type="entry name" value="TRAM"/>
    <property type="match status" value="1"/>
</dbReference>
<dbReference type="InterPro" id="IPR002792">
    <property type="entry name" value="TRAM_dom"/>
</dbReference>
<reference evidence="7 9" key="1">
    <citation type="submission" date="2016-10" db="EMBL/GenBank/DDBJ databases">
        <authorList>
            <person name="de Groot N.N."/>
        </authorList>
    </citation>
    <scope>NUCLEOTIDE SEQUENCE [LARGE SCALE GENOMIC DNA]</scope>
    <source>
        <strain evidence="7 9">M79</strain>
    </source>
</reference>
<dbReference type="InterPro" id="IPR030390">
    <property type="entry name" value="MeTrfase_TrmA_AS"/>
</dbReference>
<dbReference type="SUPFAM" id="SSF53335">
    <property type="entry name" value="S-adenosyl-L-methionine-dependent methyltransferases"/>
    <property type="match status" value="1"/>
</dbReference>
<dbReference type="PROSITE" id="PS51687">
    <property type="entry name" value="SAM_MT_RNA_M5U"/>
    <property type="match status" value="1"/>
</dbReference>
<dbReference type="FunFam" id="3.40.50.150:FF:000009">
    <property type="entry name" value="23S rRNA (Uracil(1939)-C(5))-methyltransferase RlmD"/>
    <property type="match status" value="1"/>
</dbReference>
<keyword evidence="3 4" id="KW-0949">S-adenosyl-L-methionine</keyword>
<feature type="binding site" evidence="4">
    <location>
        <position position="359"/>
    </location>
    <ligand>
        <name>S-adenosyl-L-methionine</name>
        <dbReference type="ChEBI" id="CHEBI:59789"/>
    </ligand>
</feature>
<evidence type="ECO:0000256" key="2">
    <source>
        <dbReference type="ARBA" id="ARBA00022679"/>
    </source>
</evidence>
<name>A0A1I4HNH3_9LACT</name>
<dbReference type="PANTHER" id="PTHR11061">
    <property type="entry name" value="RNA M5U METHYLTRANSFERASE"/>
    <property type="match status" value="1"/>
</dbReference>
<gene>
    <name evidence="8" type="primary">rlmD</name>
    <name evidence="8" type="ORF">PWF74_09005</name>
    <name evidence="7" type="ORF">SAMN05216438_10964</name>
</gene>
<feature type="binding site" evidence="4">
    <location>
        <position position="338"/>
    </location>
    <ligand>
        <name>S-adenosyl-L-methionine</name>
        <dbReference type="ChEBI" id="CHEBI:59789"/>
    </ligand>
</feature>
<dbReference type="InterPro" id="IPR010280">
    <property type="entry name" value="U5_MeTrfase_fam"/>
</dbReference>
<protein>
    <submittedName>
        <fullName evidence="8">23S rRNA (Uracil(1939)-C(5))-methyltransferase RlmD</fullName>
        <ecNumber evidence="8">2.1.1.190</ecNumber>
    </submittedName>
    <submittedName>
        <fullName evidence="7">23S rRNA (Uracil-5-)-methyltransferase RumA</fullName>
    </submittedName>
</protein>
<feature type="active site" description="Nucleophile" evidence="4">
    <location>
        <position position="434"/>
    </location>
</feature>
<dbReference type="GeneID" id="61073357"/>
<evidence type="ECO:0000313" key="9">
    <source>
        <dbReference type="Proteomes" id="UP000181969"/>
    </source>
</evidence>
<accession>A0A1I4HNH3</accession>
<comment type="similarity">
    <text evidence="4">Belongs to the class I-like SAM-binding methyltransferase superfamily. RNA M5U methyltransferase family.</text>
</comment>
<dbReference type="PROSITE" id="PS01230">
    <property type="entry name" value="TRMA_1"/>
    <property type="match status" value="1"/>
</dbReference>
<dbReference type="PANTHER" id="PTHR11061:SF45">
    <property type="match status" value="1"/>
</dbReference>
<dbReference type="NCBIfam" id="TIGR00479">
    <property type="entry name" value="rumA"/>
    <property type="match status" value="1"/>
</dbReference>
<evidence type="ECO:0000256" key="5">
    <source>
        <dbReference type="PROSITE-ProRule" id="PRU10015"/>
    </source>
</evidence>
<dbReference type="InterPro" id="IPR029063">
    <property type="entry name" value="SAM-dependent_MTases_sf"/>
</dbReference>
<dbReference type="InterPro" id="IPR030391">
    <property type="entry name" value="MeTrfase_TrmA_CS"/>
</dbReference>
<reference evidence="8" key="2">
    <citation type="submission" date="2023-02" db="EMBL/GenBank/DDBJ databases">
        <title>Comparative genomics and fermentation flavor characterization of five lactic acid bacteria reveal flavor biosynthesis metabolic pathways in fermented muskmelon puree.</title>
        <authorList>
            <person name="Yuan L."/>
            <person name="Li M."/>
            <person name="Xu X."/>
            <person name="Lao F."/>
            <person name="Wu J."/>
        </authorList>
    </citation>
    <scope>NUCLEOTIDE SEQUENCE</scope>
    <source>
        <strain evidence="8">Pa-2</strain>
    </source>
</reference>
<dbReference type="PROSITE" id="PS01231">
    <property type="entry name" value="TRMA_2"/>
    <property type="match status" value="1"/>
</dbReference>
<proteinExistence type="inferred from homology"/>
<sequence>MINLKIGQKIPLNIERMGINGEGIASYHGRLVFVPYALPTEEILAEITENARNFSRAKVVKINKKSKYRVKPEDRVYHELSGSHIMHLAYPQQLEFKRDLLRQSLEKYRPTGWKKYELLPTLGMENPLRYRNKLQFQVRRLNNGDVIAGLYKEGTHHLVNLENCLVQDEVIQNIANRICRLIEKYNLPVYDERKVMGIRTIVARRSQKTGEVQIIFVTSARISLDGQVWPAPREELSKRQRKDLVKMDNILSDLTEEFQEIVSVSANFHPKKTSEIYGDRTQMLFAEKETITEGVLDYDFELSPRAFYQLNSEQANVLYGEAVRALNPKKDDRVIDAYCGVGTIGFGVAKKVKSVHGMDITPESIADAKANAKRLGFKNCHYEVGKAERIIPNWYKSGHRATALIVDPPRTGLDDALLETITTYTPEKLVYVSCNVSTLAKDLVILSQFYSIEYIQSVDMFPHTARTEAVVKMRKLAQPLAAPFRAEKPKQQYDKPRRKRK</sequence>
<dbReference type="OrthoDB" id="9804590at2"/>
<dbReference type="CDD" id="cd02440">
    <property type="entry name" value="AdoMet_MTases"/>
    <property type="match status" value="1"/>
</dbReference>
<evidence type="ECO:0000256" key="4">
    <source>
        <dbReference type="PROSITE-ProRule" id="PRU01024"/>
    </source>
</evidence>
<dbReference type="EMBL" id="FOTJ01000009">
    <property type="protein sequence ID" value="SFL43091.1"/>
    <property type="molecule type" value="Genomic_DNA"/>
</dbReference>
<feature type="domain" description="TRAM" evidence="6">
    <location>
        <begin position="3"/>
        <end position="61"/>
    </location>
</feature>
<dbReference type="Gene3D" id="3.40.50.150">
    <property type="entry name" value="Vaccinia Virus protein VP39"/>
    <property type="match status" value="1"/>
</dbReference>
<dbReference type="AlphaFoldDB" id="A0A1I4HNH3"/>
<evidence type="ECO:0000259" key="6">
    <source>
        <dbReference type="PROSITE" id="PS50926"/>
    </source>
</evidence>
<feature type="active site" evidence="5">
    <location>
        <position position="434"/>
    </location>
</feature>
<dbReference type="Pfam" id="PF05958">
    <property type="entry name" value="tRNA_U5-meth_tr"/>
    <property type="match status" value="1"/>
</dbReference>
<evidence type="ECO:0000313" key="8">
    <source>
        <dbReference type="EMBL" id="WEA13629.1"/>
    </source>
</evidence>
<feature type="binding site" evidence="4">
    <location>
        <position position="309"/>
    </location>
    <ligand>
        <name>S-adenosyl-L-methionine</name>
        <dbReference type="ChEBI" id="CHEBI:59789"/>
    </ligand>
</feature>
<dbReference type="EMBL" id="CP118627">
    <property type="protein sequence ID" value="WEA13629.1"/>
    <property type="molecule type" value="Genomic_DNA"/>
</dbReference>